<feature type="domain" description="N-acetyltransferase" evidence="1">
    <location>
        <begin position="1"/>
        <end position="156"/>
    </location>
</feature>
<dbReference type="Pfam" id="PF00583">
    <property type="entry name" value="Acetyltransf_1"/>
    <property type="match status" value="1"/>
</dbReference>
<name>A0A8J8B2F5_9FIRM</name>
<proteinExistence type="predicted"/>
<dbReference type="Gene3D" id="3.40.630.30">
    <property type="match status" value="1"/>
</dbReference>
<comment type="caution">
    <text evidence="2">The sequence shown here is derived from an EMBL/GenBank/DDBJ whole genome shotgun (WGS) entry which is preliminary data.</text>
</comment>
<keyword evidence="3" id="KW-1185">Reference proteome</keyword>
<dbReference type="Pfam" id="PF14268">
    <property type="entry name" value="YoaP"/>
    <property type="match status" value="1"/>
</dbReference>
<dbReference type="CDD" id="cd04301">
    <property type="entry name" value="NAT_SF"/>
    <property type="match status" value="1"/>
</dbReference>
<dbReference type="RefSeq" id="WP_227018804.1">
    <property type="nucleotide sequence ID" value="NZ_JAGSND010000008.1"/>
</dbReference>
<dbReference type="EMBL" id="JAGSND010000008">
    <property type="protein sequence ID" value="MBR0598672.1"/>
    <property type="molecule type" value="Genomic_DNA"/>
</dbReference>
<reference evidence="2" key="2">
    <citation type="submission" date="2021-04" db="EMBL/GenBank/DDBJ databases">
        <authorList>
            <person name="Liu J."/>
        </authorList>
    </citation>
    <scope>NUCLEOTIDE SEQUENCE</scope>
    <source>
        <strain evidence="2">BAD-6</strain>
    </source>
</reference>
<dbReference type="AlphaFoldDB" id="A0A8J8B2F5"/>
<evidence type="ECO:0000259" key="1">
    <source>
        <dbReference type="PROSITE" id="PS51186"/>
    </source>
</evidence>
<dbReference type="SUPFAM" id="SSF52833">
    <property type="entry name" value="Thioredoxin-like"/>
    <property type="match status" value="1"/>
</dbReference>
<dbReference type="PROSITE" id="PS51186">
    <property type="entry name" value="GNAT"/>
    <property type="match status" value="1"/>
</dbReference>
<dbReference type="InterPro" id="IPR025685">
    <property type="entry name" value="YoaP-like_dom"/>
</dbReference>
<dbReference type="InterPro" id="IPR000182">
    <property type="entry name" value="GNAT_dom"/>
</dbReference>
<dbReference type="GO" id="GO:0016747">
    <property type="term" value="F:acyltransferase activity, transferring groups other than amino-acyl groups"/>
    <property type="evidence" value="ECO:0007669"/>
    <property type="project" value="InterPro"/>
</dbReference>
<sequence>MNFITVNEKNLDKEHICCAISDKKGEPCVSSKKDWMQARFPDGLVFQKLDVRGKVFIEYLPGENAWCPVSAENTFFINCFWVSGQYKGKGYANRLLDQCIQDAENQAKSGIAAVSSKSKKPFLSDPDYLKYKGFEVCDTSRPYFELLYYPLKKDAQKPQFRDCCRQGRIEQPGIVLYYSNQCPHTAKYVPLIAETAARRGVDFTLIQLKTKEQAQNAPVPLTTYSLFYNGEFITNEIYSEKKFIKFLDERGL</sequence>
<dbReference type="InterPro" id="IPR036249">
    <property type="entry name" value="Thioredoxin-like_sf"/>
</dbReference>
<dbReference type="SUPFAM" id="SSF55729">
    <property type="entry name" value="Acyl-CoA N-acyltransferases (Nat)"/>
    <property type="match status" value="1"/>
</dbReference>
<dbReference type="Proteomes" id="UP000675664">
    <property type="component" value="Unassembled WGS sequence"/>
</dbReference>
<dbReference type="InterPro" id="IPR016181">
    <property type="entry name" value="Acyl_CoA_acyltransferase"/>
</dbReference>
<evidence type="ECO:0000313" key="3">
    <source>
        <dbReference type="Proteomes" id="UP000675664"/>
    </source>
</evidence>
<gene>
    <name evidence="2" type="ORF">KCX82_12345</name>
</gene>
<protein>
    <submittedName>
        <fullName evidence="2">YoaP domain-containing protein</fullName>
    </submittedName>
</protein>
<reference evidence="2" key="1">
    <citation type="submission" date="2021-04" db="EMBL/GenBank/DDBJ databases">
        <title>Sinoanaerobacter chloroacetimidivorans sp. nov., an obligate anaerobic bacterium isolated from anaerobic sludge.</title>
        <authorList>
            <person name="Bao Y."/>
        </authorList>
    </citation>
    <scope>NUCLEOTIDE SEQUENCE</scope>
    <source>
        <strain evidence="2">BAD-6</strain>
    </source>
</reference>
<organism evidence="2 3">
    <name type="scientific">Sinanaerobacter chloroacetimidivorans</name>
    <dbReference type="NCBI Taxonomy" id="2818044"/>
    <lineage>
        <taxon>Bacteria</taxon>
        <taxon>Bacillati</taxon>
        <taxon>Bacillota</taxon>
        <taxon>Clostridia</taxon>
        <taxon>Peptostreptococcales</taxon>
        <taxon>Anaerovoracaceae</taxon>
        <taxon>Sinanaerobacter</taxon>
    </lineage>
</organism>
<accession>A0A8J8B2F5</accession>
<evidence type="ECO:0000313" key="2">
    <source>
        <dbReference type="EMBL" id="MBR0598672.1"/>
    </source>
</evidence>